<evidence type="ECO:0000256" key="9">
    <source>
        <dbReference type="ARBA" id="ARBA00023012"/>
    </source>
</evidence>
<proteinExistence type="predicted"/>
<dbReference type="Gene3D" id="3.30.565.10">
    <property type="entry name" value="Histidine kinase-like ATPase, C-terminal domain"/>
    <property type="match status" value="1"/>
</dbReference>
<evidence type="ECO:0000256" key="10">
    <source>
        <dbReference type="ARBA" id="ARBA00023136"/>
    </source>
</evidence>
<evidence type="ECO:0000256" key="3">
    <source>
        <dbReference type="ARBA" id="ARBA00012438"/>
    </source>
</evidence>
<dbReference type="OrthoDB" id="5012372at2"/>
<dbReference type="STRING" id="1210089.GCA_001613165_03019"/>
<evidence type="ECO:0000259" key="12">
    <source>
        <dbReference type="PROSITE" id="PS50109"/>
    </source>
</evidence>
<dbReference type="RefSeq" id="WP_068019774.1">
    <property type="nucleotide sequence ID" value="NZ_QQAZ01000011.1"/>
</dbReference>
<dbReference type="Gene3D" id="1.10.287.130">
    <property type="match status" value="1"/>
</dbReference>
<evidence type="ECO:0000256" key="6">
    <source>
        <dbReference type="ARBA" id="ARBA00022692"/>
    </source>
</evidence>
<comment type="catalytic activity">
    <reaction evidence="1">
        <text>ATP + protein L-histidine = ADP + protein N-phospho-L-histidine.</text>
        <dbReference type="EC" id="2.7.13.3"/>
    </reaction>
</comment>
<dbReference type="CDD" id="cd00082">
    <property type="entry name" value="HisKA"/>
    <property type="match status" value="1"/>
</dbReference>
<keyword evidence="14" id="KW-1185">Reference proteome</keyword>
<dbReference type="PROSITE" id="PS50109">
    <property type="entry name" value="HIS_KIN"/>
    <property type="match status" value="1"/>
</dbReference>
<reference evidence="13 14" key="1">
    <citation type="submission" date="2018-07" db="EMBL/GenBank/DDBJ databases">
        <title>Genomic Encyclopedia of Type Strains, Phase IV (KMG-IV): sequencing the most valuable type-strain genomes for metagenomic binning, comparative biology and taxonomic classification.</title>
        <authorList>
            <person name="Goeker M."/>
        </authorList>
    </citation>
    <scope>NUCLEOTIDE SEQUENCE [LARGE SCALE GENOMIC DNA]</scope>
    <source>
        <strain evidence="13 14">DSM 44952</strain>
    </source>
</reference>
<sequence length="442" mass="46650">MSSIDRPALARLRSTRWMLTALVTAITAVCMTVLGVVAATLDAQSRSQGVDRDLDRVAGGLARAVQLTDENHTIDVATIVDDSLANQQAAVAVLTRSGASGPWRQAHTYLRTQLPSDADLELLASDTVDRSEWQIYATRMHSETGLSGAAVRVAATPVFWADNDLVAVVMAGAPPMTGTGEHRMLVAGLVLGGLLIVAAAAATGHLLAGRSIRAAARVLDEHEQFLADAAHELRTPLTTMRLITESHPRSPGDVDRMLDETRGLADRMARLVTGLLTRARMQAGIADPERTPLRLDQLAEAVTDELGDARLTIDARPSVVVGDPELLSLAVRNLLENAIMHGAVNRLVPVEVFVAEGRINVRDHGPGIDPTMSANPFERGVAGRGGRHGVGLSLVGWVARMHGGNASIEPATGGGTLATLWLPPAELPTPAVTRGPAVTKSS</sequence>
<evidence type="ECO:0000256" key="7">
    <source>
        <dbReference type="ARBA" id="ARBA00022777"/>
    </source>
</evidence>
<dbReference type="PRINTS" id="PR00344">
    <property type="entry name" value="BCTRLSENSOR"/>
</dbReference>
<accession>A0A370GRZ3</accession>
<dbReference type="InterPro" id="IPR036097">
    <property type="entry name" value="HisK_dim/P_sf"/>
</dbReference>
<dbReference type="InterPro" id="IPR003594">
    <property type="entry name" value="HATPase_dom"/>
</dbReference>
<dbReference type="SMART" id="SM00387">
    <property type="entry name" value="HATPase_c"/>
    <property type="match status" value="1"/>
</dbReference>
<comment type="subcellular location">
    <subcellularLocation>
        <location evidence="2">Cell membrane</location>
    </subcellularLocation>
</comment>
<keyword evidence="7 13" id="KW-0418">Kinase</keyword>
<dbReference type="Pfam" id="PF02518">
    <property type="entry name" value="HATPase_c"/>
    <property type="match status" value="1"/>
</dbReference>
<name>A0A370GRZ3_9NOCA</name>
<organism evidence="13 14">
    <name type="scientific">Nocardia mexicana</name>
    <dbReference type="NCBI Taxonomy" id="279262"/>
    <lineage>
        <taxon>Bacteria</taxon>
        <taxon>Bacillati</taxon>
        <taxon>Actinomycetota</taxon>
        <taxon>Actinomycetes</taxon>
        <taxon>Mycobacteriales</taxon>
        <taxon>Nocardiaceae</taxon>
        <taxon>Nocardia</taxon>
    </lineage>
</organism>
<dbReference type="SUPFAM" id="SSF55874">
    <property type="entry name" value="ATPase domain of HSP90 chaperone/DNA topoisomerase II/histidine kinase"/>
    <property type="match status" value="1"/>
</dbReference>
<dbReference type="InterPro" id="IPR003661">
    <property type="entry name" value="HisK_dim/P_dom"/>
</dbReference>
<evidence type="ECO:0000256" key="11">
    <source>
        <dbReference type="SAM" id="Phobius"/>
    </source>
</evidence>
<evidence type="ECO:0000256" key="1">
    <source>
        <dbReference type="ARBA" id="ARBA00000085"/>
    </source>
</evidence>
<feature type="transmembrane region" description="Helical" evidence="11">
    <location>
        <begin position="184"/>
        <end position="208"/>
    </location>
</feature>
<evidence type="ECO:0000256" key="4">
    <source>
        <dbReference type="ARBA" id="ARBA00022553"/>
    </source>
</evidence>
<gene>
    <name evidence="13" type="ORF">DFR68_111231</name>
</gene>
<dbReference type="Proteomes" id="UP000255355">
    <property type="component" value="Unassembled WGS sequence"/>
</dbReference>
<evidence type="ECO:0000313" key="14">
    <source>
        <dbReference type="Proteomes" id="UP000255355"/>
    </source>
</evidence>
<evidence type="ECO:0000256" key="8">
    <source>
        <dbReference type="ARBA" id="ARBA00022989"/>
    </source>
</evidence>
<dbReference type="PANTHER" id="PTHR45436">
    <property type="entry name" value="SENSOR HISTIDINE KINASE YKOH"/>
    <property type="match status" value="1"/>
</dbReference>
<dbReference type="SMART" id="SM00388">
    <property type="entry name" value="HisKA"/>
    <property type="match status" value="1"/>
</dbReference>
<dbReference type="Pfam" id="PF00512">
    <property type="entry name" value="HisKA"/>
    <property type="match status" value="1"/>
</dbReference>
<dbReference type="EMBL" id="QQAZ01000011">
    <property type="protein sequence ID" value="RDI46472.1"/>
    <property type="molecule type" value="Genomic_DNA"/>
</dbReference>
<evidence type="ECO:0000256" key="5">
    <source>
        <dbReference type="ARBA" id="ARBA00022679"/>
    </source>
</evidence>
<dbReference type="InterPro" id="IPR005467">
    <property type="entry name" value="His_kinase_dom"/>
</dbReference>
<dbReference type="CDD" id="cd00075">
    <property type="entry name" value="HATPase"/>
    <property type="match status" value="1"/>
</dbReference>
<dbReference type="InterPro" id="IPR004358">
    <property type="entry name" value="Sig_transdc_His_kin-like_C"/>
</dbReference>
<evidence type="ECO:0000313" key="13">
    <source>
        <dbReference type="EMBL" id="RDI46472.1"/>
    </source>
</evidence>
<keyword evidence="8 11" id="KW-1133">Transmembrane helix</keyword>
<dbReference type="SUPFAM" id="SSF47384">
    <property type="entry name" value="Homodimeric domain of signal transducing histidine kinase"/>
    <property type="match status" value="1"/>
</dbReference>
<comment type="caution">
    <text evidence="13">The sequence shown here is derived from an EMBL/GenBank/DDBJ whole genome shotgun (WGS) entry which is preliminary data.</text>
</comment>
<feature type="domain" description="Histidine kinase" evidence="12">
    <location>
        <begin position="228"/>
        <end position="426"/>
    </location>
</feature>
<evidence type="ECO:0000256" key="2">
    <source>
        <dbReference type="ARBA" id="ARBA00004236"/>
    </source>
</evidence>
<dbReference type="EC" id="2.7.13.3" evidence="3"/>
<keyword evidence="5" id="KW-0808">Transferase</keyword>
<dbReference type="InterPro" id="IPR036890">
    <property type="entry name" value="HATPase_C_sf"/>
</dbReference>
<dbReference type="PANTHER" id="PTHR45436:SF5">
    <property type="entry name" value="SENSOR HISTIDINE KINASE TRCS"/>
    <property type="match status" value="1"/>
</dbReference>
<keyword evidence="4" id="KW-0597">Phosphoprotein</keyword>
<keyword evidence="9" id="KW-0902">Two-component regulatory system</keyword>
<protein>
    <recommendedName>
        <fullName evidence="3">histidine kinase</fullName>
        <ecNumber evidence="3">2.7.13.3</ecNumber>
    </recommendedName>
</protein>
<dbReference type="AlphaFoldDB" id="A0A370GRZ3"/>
<keyword evidence="6 11" id="KW-0812">Transmembrane</keyword>
<dbReference type="InterPro" id="IPR050428">
    <property type="entry name" value="TCS_sensor_his_kinase"/>
</dbReference>
<dbReference type="GO" id="GO:0005886">
    <property type="term" value="C:plasma membrane"/>
    <property type="evidence" value="ECO:0007669"/>
    <property type="project" value="UniProtKB-SubCell"/>
</dbReference>
<dbReference type="GO" id="GO:0000155">
    <property type="term" value="F:phosphorelay sensor kinase activity"/>
    <property type="evidence" value="ECO:0007669"/>
    <property type="project" value="InterPro"/>
</dbReference>
<keyword evidence="10 11" id="KW-0472">Membrane</keyword>